<feature type="transmembrane region" description="Helical" evidence="1">
    <location>
        <begin position="46"/>
        <end position="64"/>
    </location>
</feature>
<evidence type="ECO:0000313" key="2">
    <source>
        <dbReference type="EMBL" id="KAJ7664275.1"/>
    </source>
</evidence>
<keyword evidence="3" id="KW-1185">Reference proteome</keyword>
<comment type="caution">
    <text evidence="2">The sequence shown here is derived from an EMBL/GenBank/DDBJ whole genome shotgun (WGS) entry which is preliminary data.</text>
</comment>
<protein>
    <submittedName>
        <fullName evidence="2">Uncharacterized protein</fullName>
    </submittedName>
</protein>
<keyword evidence="1" id="KW-0472">Membrane</keyword>
<dbReference type="EMBL" id="JARKIE010000223">
    <property type="protein sequence ID" value="KAJ7664275.1"/>
    <property type="molecule type" value="Genomic_DNA"/>
</dbReference>
<reference evidence="2" key="1">
    <citation type="submission" date="2023-03" db="EMBL/GenBank/DDBJ databases">
        <title>Massive genome expansion in bonnet fungi (Mycena s.s.) driven by repeated elements and novel gene families across ecological guilds.</title>
        <authorList>
            <consortium name="Lawrence Berkeley National Laboratory"/>
            <person name="Harder C.B."/>
            <person name="Miyauchi S."/>
            <person name="Viragh M."/>
            <person name="Kuo A."/>
            <person name="Thoen E."/>
            <person name="Andreopoulos B."/>
            <person name="Lu D."/>
            <person name="Skrede I."/>
            <person name="Drula E."/>
            <person name="Henrissat B."/>
            <person name="Morin E."/>
            <person name="Kohler A."/>
            <person name="Barry K."/>
            <person name="LaButti K."/>
            <person name="Morin E."/>
            <person name="Salamov A."/>
            <person name="Lipzen A."/>
            <person name="Mereny Z."/>
            <person name="Hegedus B."/>
            <person name="Baldrian P."/>
            <person name="Stursova M."/>
            <person name="Weitz H."/>
            <person name="Taylor A."/>
            <person name="Grigoriev I.V."/>
            <person name="Nagy L.G."/>
            <person name="Martin F."/>
            <person name="Kauserud H."/>
        </authorList>
    </citation>
    <scope>NUCLEOTIDE SEQUENCE</scope>
    <source>
        <strain evidence="2">CBHHK067</strain>
    </source>
</reference>
<organism evidence="2 3">
    <name type="scientific">Mycena rosella</name>
    <name type="common">Pink bonnet</name>
    <name type="synonym">Agaricus rosellus</name>
    <dbReference type="NCBI Taxonomy" id="1033263"/>
    <lineage>
        <taxon>Eukaryota</taxon>
        <taxon>Fungi</taxon>
        <taxon>Dikarya</taxon>
        <taxon>Basidiomycota</taxon>
        <taxon>Agaricomycotina</taxon>
        <taxon>Agaricomycetes</taxon>
        <taxon>Agaricomycetidae</taxon>
        <taxon>Agaricales</taxon>
        <taxon>Marasmiineae</taxon>
        <taxon>Mycenaceae</taxon>
        <taxon>Mycena</taxon>
    </lineage>
</organism>
<sequence>MREVGTRIGDVGILTENGAFDPIFNILHRSDDPINRFGVPQGFEPVLLAVMISGFLPAGLGAVVEVQQIRRRRRSFCYQTVPQAGTCAAASIPDYASKHGQSWYDFVNGGSPHDQSGACICNRRHQVDVLDVALEVQAPVCMGVGEHQPSVLPVLTVTWGGILEGQPDLIPSRLQCLAGFDAAEALSEGALNRQFQMVRHHVKRQLRAIFLITR</sequence>
<keyword evidence="1" id="KW-0812">Transmembrane</keyword>
<evidence type="ECO:0000313" key="3">
    <source>
        <dbReference type="Proteomes" id="UP001221757"/>
    </source>
</evidence>
<dbReference type="AlphaFoldDB" id="A0AAD7CV87"/>
<proteinExistence type="predicted"/>
<dbReference type="Proteomes" id="UP001221757">
    <property type="component" value="Unassembled WGS sequence"/>
</dbReference>
<accession>A0AAD7CV87</accession>
<gene>
    <name evidence="2" type="ORF">B0H17DRAFT_1256237</name>
</gene>
<evidence type="ECO:0000256" key="1">
    <source>
        <dbReference type="SAM" id="Phobius"/>
    </source>
</evidence>
<keyword evidence="1" id="KW-1133">Transmembrane helix</keyword>
<name>A0AAD7CV87_MYCRO</name>